<dbReference type="InterPro" id="IPR042257">
    <property type="entry name" value="DGOK_C"/>
</dbReference>
<organism evidence="1 2">
    <name type="scientific">Pseudomonas paraeruginosa</name>
    <dbReference type="NCBI Taxonomy" id="2994495"/>
    <lineage>
        <taxon>Bacteria</taxon>
        <taxon>Pseudomonadati</taxon>
        <taxon>Pseudomonadota</taxon>
        <taxon>Gammaproteobacteria</taxon>
        <taxon>Pseudomonadales</taxon>
        <taxon>Pseudomonadaceae</taxon>
        <taxon>Pseudomonas</taxon>
    </lineage>
</organism>
<proteinExistence type="predicted"/>
<dbReference type="Gene3D" id="3.30.420.310">
    <property type="entry name" value="2-keto-3-deoxy-galactonokinase, C-terminal domain"/>
    <property type="match status" value="1"/>
</dbReference>
<dbReference type="Proteomes" id="UP000238390">
    <property type="component" value="Chromosome"/>
</dbReference>
<dbReference type="Gene3D" id="3.30.420.300">
    <property type="entry name" value="2-keto-3-deoxy-galactonokinase, substrate binding domain"/>
    <property type="match status" value="1"/>
</dbReference>
<dbReference type="RefSeq" id="WP_058135472.1">
    <property type="nucleotide sequence ID" value="NZ_CP020560.1"/>
</dbReference>
<sequence length="313" mass="33542">MCGLIGLDWGSSSLRAYRFDAHGIVRETRHRPWGVAQLPAGGFETALADISSGWPSLPRLACGMVGSRQGWQEMPYLELPTDAPRFARAIGRLAMLDGSALHLAAGLRNPGTADVMRGEETQVFGALGLYPELAAESEWILPGTHCKWVRVKDGRIVEFHTFMTGELHALLLRHSLLATGRTATPHVAGAFERGVTSARDSGAEGVFARLFSTRALRLAGQLADAEVASYLSGLLIGEEFRAGLAAGRLRATAPCLIGEAALCQRYRQAARLFDLHLPEPLLEASAHGLWLLAHHAGLLSAGAPLTPKEPSSC</sequence>
<dbReference type="GO" id="GO:0034194">
    <property type="term" value="P:D-galactonate catabolic process"/>
    <property type="evidence" value="ECO:0007669"/>
    <property type="project" value="InterPro"/>
</dbReference>
<dbReference type="GO" id="GO:0008671">
    <property type="term" value="F:2-dehydro-3-deoxygalactonokinase activity"/>
    <property type="evidence" value="ECO:0007669"/>
    <property type="project" value="InterPro"/>
</dbReference>
<protein>
    <submittedName>
        <fullName evidence="1">2-keto-3-deoxy-galactonokinase family protein</fullName>
    </submittedName>
</protein>
<evidence type="ECO:0000313" key="2">
    <source>
        <dbReference type="Proteomes" id="UP000238390"/>
    </source>
</evidence>
<gene>
    <name evidence="1" type="ORF">CSB93_3892</name>
</gene>
<name>A0A2R3INU0_9PSED</name>
<dbReference type="Pfam" id="PF05035">
    <property type="entry name" value="DGOK"/>
    <property type="match status" value="1"/>
</dbReference>
<dbReference type="AlphaFoldDB" id="A0A2R3INU0"/>
<reference evidence="1 2" key="1">
    <citation type="submission" date="2018-02" db="EMBL/GenBank/DDBJ databases">
        <title>FDA/CDC Antimicrobial Resistant Isolate Bank Genome Sequencing.</title>
        <authorList>
            <person name="Benahmed F.H."/>
            <person name="Lutgring J.D."/>
            <person name="Yoo B."/>
            <person name="Machado M."/>
            <person name="Brown A."/>
            <person name="McAllister G."/>
            <person name="Perry A."/>
            <person name="Halpin A.L."/>
            <person name="Vavikolanu K."/>
            <person name="Ott S."/>
            <person name="Zhao X."/>
            <person name="Tallon L.J."/>
            <person name="Sadzewicz L."/>
            <person name="Aluvathingal J."/>
            <person name="Nadendla S."/>
            <person name="Voskania-kordi A."/>
            <person name="Simonyan V."/>
            <person name="Patel J."/>
            <person name="Shawar R.M."/>
        </authorList>
    </citation>
    <scope>NUCLEOTIDE SEQUENCE [LARGE SCALE GENOMIC DNA]</scope>
    <source>
        <strain evidence="1 2">AR_0356</strain>
    </source>
</reference>
<keyword evidence="2" id="KW-1185">Reference proteome</keyword>
<dbReference type="InterPro" id="IPR007729">
    <property type="entry name" value="DGOK"/>
</dbReference>
<dbReference type="InterPro" id="IPR042258">
    <property type="entry name" value="DGOK_N"/>
</dbReference>
<accession>A0A2R3INU0</accession>
<dbReference type="EMBL" id="CP027169">
    <property type="protein sequence ID" value="AVK03571.1"/>
    <property type="molecule type" value="Genomic_DNA"/>
</dbReference>
<dbReference type="GeneID" id="77220879"/>
<evidence type="ECO:0000313" key="1">
    <source>
        <dbReference type="EMBL" id="AVK03571.1"/>
    </source>
</evidence>